<protein>
    <submittedName>
        <fullName evidence="2">Beta-lactamase domain-containing protein</fullName>
    </submittedName>
</protein>
<dbReference type="Gene3D" id="3.30.300.20">
    <property type="match status" value="1"/>
</dbReference>
<accession>T1CTH1</accession>
<comment type="caution">
    <text evidence="2">The sequence shown here is derived from an EMBL/GenBank/DDBJ whole genome shotgun (WGS) entry which is preliminary data.</text>
</comment>
<dbReference type="Gene3D" id="3.30.300.230">
    <property type="match status" value="1"/>
</dbReference>
<dbReference type="EMBL" id="AUZY01002605">
    <property type="protein sequence ID" value="EQD71984.1"/>
    <property type="molecule type" value="Genomic_DNA"/>
</dbReference>
<dbReference type="InterPro" id="IPR036866">
    <property type="entry name" value="RibonucZ/Hydroxyglut_hydro"/>
</dbReference>
<reference evidence="2" key="2">
    <citation type="journal article" date="2014" name="ISME J.">
        <title>Microbial stratification in low pH oxic and suboxic macroscopic growths along an acid mine drainage.</title>
        <authorList>
            <person name="Mendez-Garcia C."/>
            <person name="Mesa V."/>
            <person name="Sprenger R.R."/>
            <person name="Richter M."/>
            <person name="Diez M.S."/>
            <person name="Solano J."/>
            <person name="Bargiela R."/>
            <person name="Golyshina O.V."/>
            <person name="Manteca A."/>
            <person name="Ramos J.L."/>
            <person name="Gallego J.R."/>
            <person name="Llorente I."/>
            <person name="Martins Dos Santos V.A."/>
            <person name="Jensen O.N."/>
            <person name="Pelaez A.I."/>
            <person name="Sanchez J."/>
            <person name="Ferrer M."/>
        </authorList>
    </citation>
    <scope>NUCLEOTIDE SEQUENCE</scope>
</reference>
<name>T1CTH1_9ZZZZ</name>
<reference evidence="2" key="1">
    <citation type="submission" date="2013-08" db="EMBL/GenBank/DDBJ databases">
        <authorList>
            <person name="Mendez C."/>
            <person name="Richter M."/>
            <person name="Ferrer M."/>
            <person name="Sanchez J."/>
        </authorList>
    </citation>
    <scope>NUCLEOTIDE SEQUENCE</scope>
</reference>
<sequence length="230" mass="25600">MSFDSLIGETKEALQQILPEGVQVTDIELEGPHVVLYTKQLEAFLSGADLLRQIAQRLHRRVLVRSDPASLSDPKEAEKQIREMIPPEAEISQLFFEPETGEVTIEAGNPGAAIGRGGAVLNDLKRRIGWVPTVVRTPPIPSKTVEEVRIHLRNSFDDRRSFLKKVGIRIARDPLPEKIWARNTALGGYREVGRSAHLLMTQNSKVLIDCGIDPGSDRTPYFNAPELLPL</sequence>
<dbReference type="Gene3D" id="3.60.15.10">
    <property type="entry name" value="Ribonuclease Z/Hydroxyacylglutathione hydrolase-like"/>
    <property type="match status" value="1"/>
</dbReference>
<evidence type="ECO:0000259" key="1">
    <source>
        <dbReference type="Pfam" id="PF17214"/>
    </source>
</evidence>
<dbReference type="InterPro" id="IPR033769">
    <property type="entry name" value="TffA_KH"/>
</dbReference>
<dbReference type="CDD" id="cd22532">
    <property type="entry name" value="KH-II_CPSF_arch_rpt1"/>
    <property type="match status" value="1"/>
</dbReference>
<evidence type="ECO:0000313" key="2">
    <source>
        <dbReference type="EMBL" id="EQD71984.1"/>
    </source>
</evidence>
<dbReference type="InterPro" id="IPR015946">
    <property type="entry name" value="KH_dom-like_a/b"/>
</dbReference>
<dbReference type="SUPFAM" id="SSF56281">
    <property type="entry name" value="Metallo-hydrolase/oxidoreductase"/>
    <property type="match status" value="1"/>
</dbReference>
<dbReference type="AlphaFoldDB" id="T1CTH1"/>
<gene>
    <name evidence="2" type="ORF">B1B_04149</name>
</gene>
<feature type="non-terminal residue" evidence="2">
    <location>
        <position position="230"/>
    </location>
</feature>
<feature type="domain" description="Transcription termination factor FttA KH" evidence="1">
    <location>
        <begin position="7"/>
        <end position="71"/>
    </location>
</feature>
<proteinExistence type="predicted"/>
<organism evidence="2">
    <name type="scientific">mine drainage metagenome</name>
    <dbReference type="NCBI Taxonomy" id="410659"/>
    <lineage>
        <taxon>unclassified sequences</taxon>
        <taxon>metagenomes</taxon>
        <taxon>ecological metagenomes</taxon>
    </lineage>
</organism>
<dbReference type="Pfam" id="PF17214">
    <property type="entry name" value="KH_TffA"/>
    <property type="match status" value="1"/>
</dbReference>